<keyword evidence="2" id="KW-1185">Reference proteome</keyword>
<reference evidence="1 2" key="1">
    <citation type="submission" date="2021-06" db="EMBL/GenBank/DDBJ databases">
        <title>Caerostris darwini draft genome.</title>
        <authorList>
            <person name="Kono N."/>
            <person name="Arakawa K."/>
        </authorList>
    </citation>
    <scope>NUCLEOTIDE SEQUENCE [LARGE SCALE GENOMIC DNA]</scope>
</reference>
<proteinExistence type="predicted"/>
<sequence length="108" mass="12210">MLIALLYVFHCPNFTVGPVCKGVVIRFSLHLFVDENRSVVRAVLLIRQKVSGKAPDVIIMSLVNRQYPPRNKILVLIGEWDKLPQQLLNHVVESILQCTGLRSGCIPY</sequence>
<evidence type="ECO:0000313" key="1">
    <source>
        <dbReference type="EMBL" id="GIX93915.1"/>
    </source>
</evidence>
<name>A0AAV4PBD6_9ARAC</name>
<accession>A0AAV4PBD6</accession>
<comment type="caution">
    <text evidence="1">The sequence shown here is derived from an EMBL/GenBank/DDBJ whole genome shotgun (WGS) entry which is preliminary data.</text>
</comment>
<dbReference type="AlphaFoldDB" id="A0AAV4PBD6"/>
<dbReference type="Proteomes" id="UP001054837">
    <property type="component" value="Unassembled WGS sequence"/>
</dbReference>
<organism evidence="1 2">
    <name type="scientific">Caerostris darwini</name>
    <dbReference type="NCBI Taxonomy" id="1538125"/>
    <lineage>
        <taxon>Eukaryota</taxon>
        <taxon>Metazoa</taxon>
        <taxon>Ecdysozoa</taxon>
        <taxon>Arthropoda</taxon>
        <taxon>Chelicerata</taxon>
        <taxon>Arachnida</taxon>
        <taxon>Araneae</taxon>
        <taxon>Araneomorphae</taxon>
        <taxon>Entelegynae</taxon>
        <taxon>Araneoidea</taxon>
        <taxon>Araneidae</taxon>
        <taxon>Caerostris</taxon>
    </lineage>
</organism>
<protein>
    <submittedName>
        <fullName evidence="1">Uncharacterized protein</fullName>
    </submittedName>
</protein>
<dbReference type="EMBL" id="BPLQ01002550">
    <property type="protein sequence ID" value="GIX93915.1"/>
    <property type="molecule type" value="Genomic_DNA"/>
</dbReference>
<evidence type="ECO:0000313" key="2">
    <source>
        <dbReference type="Proteomes" id="UP001054837"/>
    </source>
</evidence>
<gene>
    <name evidence="1" type="ORF">CDAR_179361</name>
</gene>